<keyword evidence="2" id="KW-1185">Reference proteome</keyword>
<organism evidence="1 2">
    <name type="scientific">Ancylostoma duodenale</name>
    <dbReference type="NCBI Taxonomy" id="51022"/>
    <lineage>
        <taxon>Eukaryota</taxon>
        <taxon>Metazoa</taxon>
        <taxon>Ecdysozoa</taxon>
        <taxon>Nematoda</taxon>
        <taxon>Chromadorea</taxon>
        <taxon>Rhabditida</taxon>
        <taxon>Rhabditina</taxon>
        <taxon>Rhabditomorpha</taxon>
        <taxon>Strongyloidea</taxon>
        <taxon>Ancylostomatidae</taxon>
        <taxon>Ancylostomatinae</taxon>
        <taxon>Ancylostoma</taxon>
    </lineage>
</organism>
<name>A0A0C2FER9_9BILA</name>
<accession>A0A0C2FER9</accession>
<dbReference type="Proteomes" id="UP000054047">
    <property type="component" value="Unassembled WGS sequence"/>
</dbReference>
<gene>
    <name evidence="1" type="ORF">ANCDUO_22873</name>
</gene>
<evidence type="ECO:0000313" key="1">
    <source>
        <dbReference type="EMBL" id="KIH47070.1"/>
    </source>
</evidence>
<reference evidence="1 2" key="1">
    <citation type="submission" date="2013-12" db="EMBL/GenBank/DDBJ databases">
        <title>Draft genome of the parsitic nematode Ancylostoma duodenale.</title>
        <authorList>
            <person name="Mitreva M."/>
        </authorList>
    </citation>
    <scope>NUCLEOTIDE SEQUENCE [LARGE SCALE GENOMIC DNA]</scope>
    <source>
        <strain evidence="1 2">Zhejiang</strain>
    </source>
</reference>
<feature type="non-terminal residue" evidence="1">
    <location>
        <position position="29"/>
    </location>
</feature>
<sequence>MVRLDWVSTEDGSHILTAGVAANIYMYTQ</sequence>
<dbReference type="AlphaFoldDB" id="A0A0C2FER9"/>
<proteinExistence type="predicted"/>
<dbReference type="EMBL" id="KN768128">
    <property type="protein sequence ID" value="KIH47070.1"/>
    <property type="molecule type" value="Genomic_DNA"/>
</dbReference>
<protein>
    <submittedName>
        <fullName evidence="1">Uncharacterized protein</fullName>
    </submittedName>
</protein>
<evidence type="ECO:0000313" key="2">
    <source>
        <dbReference type="Proteomes" id="UP000054047"/>
    </source>
</evidence>